<dbReference type="Pfam" id="PF06271">
    <property type="entry name" value="RDD"/>
    <property type="match status" value="1"/>
</dbReference>
<feature type="compositionally biased region" description="Polar residues" evidence="5">
    <location>
        <begin position="1"/>
        <end position="12"/>
    </location>
</feature>
<keyword evidence="4 6" id="KW-0472">Membrane</keyword>
<comment type="caution">
    <text evidence="8">The sequence shown here is derived from an EMBL/GenBank/DDBJ whole genome shotgun (WGS) entry which is preliminary data.</text>
</comment>
<feature type="transmembrane region" description="Helical" evidence="6">
    <location>
        <begin position="134"/>
        <end position="156"/>
    </location>
</feature>
<evidence type="ECO:0000256" key="3">
    <source>
        <dbReference type="ARBA" id="ARBA00022989"/>
    </source>
</evidence>
<protein>
    <submittedName>
        <fullName evidence="8">RDD family protein</fullName>
    </submittedName>
</protein>
<name>A0A941EVV4_9ACTN</name>
<dbReference type="Proteomes" id="UP000675781">
    <property type="component" value="Unassembled WGS sequence"/>
</dbReference>
<dbReference type="RefSeq" id="WP_212532677.1">
    <property type="nucleotide sequence ID" value="NZ_JAGSOG010000268.1"/>
</dbReference>
<evidence type="ECO:0000256" key="4">
    <source>
        <dbReference type="ARBA" id="ARBA00023136"/>
    </source>
</evidence>
<gene>
    <name evidence="8" type="ORF">KDL01_33400</name>
</gene>
<accession>A0A941EVV4</accession>
<evidence type="ECO:0000256" key="6">
    <source>
        <dbReference type="SAM" id="Phobius"/>
    </source>
</evidence>
<organism evidence="8 9">
    <name type="scientific">Actinospica durhamensis</name>
    <dbReference type="NCBI Taxonomy" id="1508375"/>
    <lineage>
        <taxon>Bacteria</taxon>
        <taxon>Bacillati</taxon>
        <taxon>Actinomycetota</taxon>
        <taxon>Actinomycetes</taxon>
        <taxon>Catenulisporales</taxon>
        <taxon>Actinospicaceae</taxon>
        <taxon>Actinospica</taxon>
    </lineage>
</organism>
<evidence type="ECO:0000313" key="8">
    <source>
        <dbReference type="EMBL" id="MBR7838216.1"/>
    </source>
</evidence>
<dbReference type="InterPro" id="IPR010432">
    <property type="entry name" value="RDD"/>
</dbReference>
<feature type="transmembrane region" description="Helical" evidence="6">
    <location>
        <begin position="76"/>
        <end position="98"/>
    </location>
</feature>
<feature type="compositionally biased region" description="Low complexity" evidence="5">
    <location>
        <begin position="13"/>
        <end position="28"/>
    </location>
</feature>
<feature type="domain" description="RDD" evidence="7">
    <location>
        <begin position="74"/>
        <end position="170"/>
    </location>
</feature>
<keyword evidence="2 6" id="KW-0812">Transmembrane</keyword>
<sequence length="186" mass="19824">MTQPSYSDPWSTPGQGPQDAQPGDQGIPQAPPIPEGYGYGSQQGIYAPQGMYVDQKSGLVLPEGVELASVGRRIGAYFLSAVLGVVTLGIGFVIWGLIAWSKGRSPALQVLGMRCWKVETGRVAGWGTMALRDIVGYIAQGILSVITGIISFGLFLGTKKRQSLPDLVAGTVVLYDPNKILDNWQS</sequence>
<keyword evidence="3 6" id="KW-1133">Transmembrane helix</keyword>
<dbReference type="EMBL" id="JAGSOG010000268">
    <property type="protein sequence ID" value="MBR7838216.1"/>
    <property type="molecule type" value="Genomic_DNA"/>
</dbReference>
<feature type="region of interest" description="Disordered" evidence="5">
    <location>
        <begin position="1"/>
        <end position="33"/>
    </location>
</feature>
<comment type="subcellular location">
    <subcellularLocation>
        <location evidence="1">Membrane</location>
        <topology evidence="1">Multi-pass membrane protein</topology>
    </subcellularLocation>
</comment>
<dbReference type="GO" id="GO:0016020">
    <property type="term" value="C:membrane"/>
    <property type="evidence" value="ECO:0007669"/>
    <property type="project" value="UniProtKB-SubCell"/>
</dbReference>
<evidence type="ECO:0000259" key="7">
    <source>
        <dbReference type="Pfam" id="PF06271"/>
    </source>
</evidence>
<reference evidence="8" key="1">
    <citation type="submission" date="2021-04" db="EMBL/GenBank/DDBJ databases">
        <title>Genome based classification of Actinospica acidithermotolerans sp. nov., an actinobacterium isolated from an Indonesian hot spring.</title>
        <authorList>
            <person name="Kusuma A.B."/>
            <person name="Putra K.E."/>
            <person name="Nafisah S."/>
            <person name="Loh J."/>
            <person name="Nouioui I."/>
            <person name="Goodfellow M."/>
        </authorList>
    </citation>
    <scope>NUCLEOTIDE SEQUENCE</scope>
    <source>
        <strain evidence="8">CSCA 57</strain>
    </source>
</reference>
<keyword evidence="9" id="KW-1185">Reference proteome</keyword>
<evidence type="ECO:0000313" key="9">
    <source>
        <dbReference type="Proteomes" id="UP000675781"/>
    </source>
</evidence>
<dbReference type="AlphaFoldDB" id="A0A941EVV4"/>
<evidence type="ECO:0000256" key="1">
    <source>
        <dbReference type="ARBA" id="ARBA00004141"/>
    </source>
</evidence>
<evidence type="ECO:0000256" key="2">
    <source>
        <dbReference type="ARBA" id="ARBA00022692"/>
    </source>
</evidence>
<proteinExistence type="predicted"/>
<evidence type="ECO:0000256" key="5">
    <source>
        <dbReference type="SAM" id="MobiDB-lite"/>
    </source>
</evidence>